<gene>
    <name evidence="3" type="primary">EGR_03407</name>
    <name evidence="1" type="ORF">EgrG_000608900</name>
</gene>
<protein>
    <submittedName>
        <fullName evidence="1 3">Geminin</fullName>
    </submittedName>
</protein>
<accession>A0A068WKY7</accession>
<name>A0A068WKY7_ECHGR</name>
<dbReference type="WBParaSite" id="EgrG_000608900">
    <property type="protein sequence ID" value="EgrG_000608900"/>
    <property type="gene ID" value="EgrG_000608900"/>
</dbReference>
<organism evidence="1">
    <name type="scientific">Echinococcus granulosus</name>
    <name type="common">Hydatid tapeworm</name>
    <dbReference type="NCBI Taxonomy" id="6210"/>
    <lineage>
        <taxon>Eukaryota</taxon>
        <taxon>Metazoa</taxon>
        <taxon>Spiralia</taxon>
        <taxon>Lophotrochozoa</taxon>
        <taxon>Platyhelminthes</taxon>
        <taxon>Cestoda</taxon>
        <taxon>Eucestoda</taxon>
        <taxon>Cyclophyllidea</taxon>
        <taxon>Taeniidae</taxon>
        <taxon>Echinococcus</taxon>
        <taxon>Echinococcus granulosus group</taxon>
    </lineage>
</organism>
<reference evidence="1 2" key="1">
    <citation type="journal article" date="2013" name="Nature">
        <title>The genomes of four tapeworm species reveal adaptations to parasitism.</title>
        <authorList>
            <person name="Tsai I.J."/>
            <person name="Zarowiecki M."/>
            <person name="Holroyd N."/>
            <person name="Garciarrubio A."/>
            <person name="Sanchez-Flores A."/>
            <person name="Brooks K.L."/>
            <person name="Tracey A."/>
            <person name="Bobes R.J."/>
            <person name="Fragoso G."/>
            <person name="Sciutto E."/>
            <person name="Aslett M."/>
            <person name="Beasley H."/>
            <person name="Bennett H.M."/>
            <person name="Cai J."/>
            <person name="Camicia F."/>
            <person name="Clark R."/>
            <person name="Cucher M."/>
            <person name="De Silva N."/>
            <person name="Day T.A."/>
            <person name="Deplazes P."/>
            <person name="Estrada K."/>
            <person name="Fernandez C."/>
            <person name="Holland P.W."/>
            <person name="Hou J."/>
            <person name="Hu S."/>
            <person name="Huckvale T."/>
            <person name="Hung S.S."/>
            <person name="Kamenetzky L."/>
            <person name="Keane J.A."/>
            <person name="Kiss F."/>
            <person name="Koziol U."/>
            <person name="Lambert O."/>
            <person name="Liu K."/>
            <person name="Luo X."/>
            <person name="Luo Y."/>
            <person name="Macchiaroli N."/>
            <person name="Nichol S."/>
            <person name="Paps J."/>
            <person name="Parkinson J."/>
            <person name="Pouchkina-Stantcheva N."/>
            <person name="Riddiford N."/>
            <person name="Rosenzvit M."/>
            <person name="Salinas G."/>
            <person name="Wasmuth J.D."/>
            <person name="Zamanian M."/>
            <person name="Zheng Y."/>
            <person name="Cai X."/>
            <person name="Soberon X."/>
            <person name="Olson P.D."/>
            <person name="Laclette J.P."/>
            <person name="Brehm K."/>
            <person name="Berriman M."/>
            <person name="Garciarrubio A."/>
            <person name="Bobes R.J."/>
            <person name="Fragoso G."/>
            <person name="Sanchez-Flores A."/>
            <person name="Estrada K."/>
            <person name="Cevallos M.A."/>
            <person name="Morett E."/>
            <person name="Gonzalez V."/>
            <person name="Portillo T."/>
            <person name="Ochoa-Leyva A."/>
            <person name="Jose M.V."/>
            <person name="Sciutto E."/>
            <person name="Landa A."/>
            <person name="Jimenez L."/>
            <person name="Valdes V."/>
            <person name="Carrero J.C."/>
            <person name="Larralde C."/>
            <person name="Morales-Montor J."/>
            <person name="Limon-Lason J."/>
            <person name="Soberon X."/>
            <person name="Laclette J.P."/>
        </authorList>
    </citation>
    <scope>NUCLEOTIDE SEQUENCE [LARGE SCALE GENOMIC DNA]</scope>
</reference>
<dbReference type="EMBL" id="LK028578">
    <property type="protein sequence ID" value="CDS18324.1"/>
    <property type="molecule type" value="Genomic_DNA"/>
</dbReference>
<dbReference type="Proteomes" id="UP000492820">
    <property type="component" value="Unassembled WGS sequence"/>
</dbReference>
<evidence type="ECO:0000313" key="3">
    <source>
        <dbReference type="WBParaSite" id="EgrG_000608900"/>
    </source>
</evidence>
<dbReference type="AlphaFoldDB" id="A0A068WKY7"/>
<dbReference type="Pfam" id="PF07412">
    <property type="entry name" value="Geminin"/>
    <property type="match status" value="1"/>
</dbReference>
<reference evidence="3" key="3">
    <citation type="submission" date="2020-10" db="UniProtKB">
        <authorList>
            <consortium name="WormBaseParasite"/>
        </authorList>
    </citation>
    <scope>IDENTIFICATION</scope>
</reference>
<dbReference type="Gene3D" id="1.20.5.1180">
    <property type="entry name" value="Geminin coiled-coil domain"/>
    <property type="match status" value="1"/>
</dbReference>
<dbReference type="GO" id="GO:0006275">
    <property type="term" value="P:regulation of DNA replication"/>
    <property type="evidence" value="ECO:0007669"/>
    <property type="project" value="InterPro"/>
</dbReference>
<evidence type="ECO:0000313" key="1">
    <source>
        <dbReference type="EMBL" id="CDS18324.1"/>
    </source>
</evidence>
<evidence type="ECO:0000313" key="2">
    <source>
        <dbReference type="Proteomes" id="UP000492820"/>
    </source>
</evidence>
<reference evidence="1" key="2">
    <citation type="submission" date="2014-06" db="EMBL/GenBank/DDBJ databases">
        <authorList>
            <person name="Aslett M."/>
        </authorList>
    </citation>
    <scope>NUCLEOTIDE SEQUENCE</scope>
</reference>
<dbReference type="InterPro" id="IPR022786">
    <property type="entry name" value="Geminin/Multicilin"/>
</dbReference>
<sequence length="233" mass="25731">MLVHRKGLSVRVNSVGRSENKELKKHVNDKEAIMEIDNKENGGIPLKKTTNAPSLTIYKDNMSSFCQHCGAKRSGDGKAEEKACASTQTTEAAPVNVKEMLSSETPPVEYWVDLAEQRREALVETLDENKELCELVEVLQTEITRLSKIEESLQRFVSDIKALGVEAAESRSSLRCSRFDHFSCFYPGACECTLSTFVFGIGCLLPCGNIPLCIITCFPQLLIRGSCSGQCQS</sequence>
<dbReference type="SUPFAM" id="SSF111469">
    <property type="entry name" value="Geminin coiled-coil domain"/>
    <property type="match status" value="1"/>
</dbReference>
<dbReference type="OrthoDB" id="10043826at2759"/>
<proteinExistence type="predicted"/>